<keyword evidence="2" id="KW-1185">Reference proteome</keyword>
<reference evidence="1 2" key="1">
    <citation type="journal article" date="2015" name="Genome Announc.">
        <title>Expanding the biotechnology potential of lactobacilli through comparative genomics of 213 strains and associated genera.</title>
        <authorList>
            <person name="Sun Z."/>
            <person name="Harris H.M."/>
            <person name="McCann A."/>
            <person name="Guo C."/>
            <person name="Argimon S."/>
            <person name="Zhang W."/>
            <person name="Yang X."/>
            <person name="Jeffery I.B."/>
            <person name="Cooney J.C."/>
            <person name="Kagawa T.F."/>
            <person name="Liu W."/>
            <person name="Song Y."/>
            <person name="Salvetti E."/>
            <person name="Wrobel A."/>
            <person name="Rasinkangas P."/>
            <person name="Parkhill J."/>
            <person name="Rea M.C."/>
            <person name="O'Sullivan O."/>
            <person name="Ritari J."/>
            <person name="Douillard F.P."/>
            <person name="Paul Ross R."/>
            <person name="Yang R."/>
            <person name="Briner A.E."/>
            <person name="Felis G.E."/>
            <person name="de Vos W.M."/>
            <person name="Barrangou R."/>
            <person name="Klaenhammer T.R."/>
            <person name="Caufield P.W."/>
            <person name="Cui Y."/>
            <person name="Zhang H."/>
            <person name="O'Toole P.W."/>
        </authorList>
    </citation>
    <scope>NUCLEOTIDE SEQUENCE [LARGE SCALE GENOMIC DNA]</scope>
    <source>
        <strain evidence="1 2">DSM 23037</strain>
    </source>
</reference>
<dbReference type="PROSITE" id="PS51197">
    <property type="entry name" value="HTH_RRF2_2"/>
    <property type="match status" value="1"/>
</dbReference>
<accession>A0A0R2DNQ1</accession>
<dbReference type="Pfam" id="PF02082">
    <property type="entry name" value="Rrf2"/>
    <property type="match status" value="1"/>
</dbReference>
<dbReference type="InterPro" id="IPR000944">
    <property type="entry name" value="Tscrpt_reg_Rrf2"/>
</dbReference>
<dbReference type="PANTHER" id="PTHR33221">
    <property type="entry name" value="WINGED HELIX-TURN-HELIX TRANSCRIPTIONAL REGULATOR, RRF2 FAMILY"/>
    <property type="match status" value="1"/>
</dbReference>
<protein>
    <recommendedName>
        <fullName evidence="3">Rrf2 family transcriptional regulator</fullName>
    </recommendedName>
</protein>
<dbReference type="AlphaFoldDB" id="A0A0R2DNQ1"/>
<evidence type="ECO:0000313" key="2">
    <source>
        <dbReference type="Proteomes" id="UP000051378"/>
    </source>
</evidence>
<evidence type="ECO:0000313" key="1">
    <source>
        <dbReference type="EMBL" id="KRN04763.1"/>
    </source>
</evidence>
<dbReference type="InterPro" id="IPR036390">
    <property type="entry name" value="WH_DNA-bd_sf"/>
</dbReference>
<evidence type="ECO:0008006" key="3">
    <source>
        <dbReference type="Google" id="ProtNLM"/>
    </source>
</evidence>
<gene>
    <name evidence="1" type="ORF">FC86_GL001119</name>
</gene>
<dbReference type="RefSeq" id="WP_056974085.1">
    <property type="nucleotide sequence ID" value="NZ_AYZL01000006.1"/>
</dbReference>
<sequence length="145" mass="16447">MEGFNIANTKFSNAIYILVAIATSDNEQLSSQKIAAQFNGSACVVRRIMSELNKDELINTTRGSAKTTLLKDPKDMTLYQIFKTVTPDYKILNVDEKVDQSCPLARAMPEVLKTRYEDLQRTMENQLKEQTLQDVIDDIKKAQPQ</sequence>
<name>A0A0R2DNQ1_9LACO</name>
<dbReference type="GO" id="GO:0003700">
    <property type="term" value="F:DNA-binding transcription factor activity"/>
    <property type="evidence" value="ECO:0007669"/>
    <property type="project" value="TreeGrafter"/>
</dbReference>
<dbReference type="EMBL" id="AYZL01000006">
    <property type="protein sequence ID" value="KRN04763.1"/>
    <property type="molecule type" value="Genomic_DNA"/>
</dbReference>
<dbReference type="GO" id="GO:0005829">
    <property type="term" value="C:cytosol"/>
    <property type="evidence" value="ECO:0007669"/>
    <property type="project" value="TreeGrafter"/>
</dbReference>
<dbReference type="InterPro" id="IPR036388">
    <property type="entry name" value="WH-like_DNA-bd_sf"/>
</dbReference>
<proteinExistence type="predicted"/>
<dbReference type="PATRIC" id="fig|1423744.4.peg.1148"/>
<dbReference type="Gene3D" id="1.10.10.10">
    <property type="entry name" value="Winged helix-like DNA-binding domain superfamily/Winged helix DNA-binding domain"/>
    <property type="match status" value="1"/>
</dbReference>
<comment type="caution">
    <text evidence="1">The sequence shown here is derived from an EMBL/GenBank/DDBJ whole genome shotgun (WGS) entry which is preliminary data.</text>
</comment>
<organism evidence="1 2">
    <name type="scientific">Holzapfeliella floricola DSM 23037 = JCM 16512</name>
    <dbReference type="NCBI Taxonomy" id="1423744"/>
    <lineage>
        <taxon>Bacteria</taxon>
        <taxon>Bacillati</taxon>
        <taxon>Bacillota</taxon>
        <taxon>Bacilli</taxon>
        <taxon>Lactobacillales</taxon>
        <taxon>Lactobacillaceae</taxon>
        <taxon>Holzapfeliella</taxon>
    </lineage>
</organism>
<dbReference type="SUPFAM" id="SSF46785">
    <property type="entry name" value="Winged helix' DNA-binding domain"/>
    <property type="match status" value="1"/>
</dbReference>
<dbReference type="PANTHER" id="PTHR33221:SF15">
    <property type="entry name" value="HTH-TYPE TRANSCRIPTIONAL REGULATOR YWGB-RELATED"/>
    <property type="match status" value="1"/>
</dbReference>
<dbReference type="Proteomes" id="UP000051378">
    <property type="component" value="Unassembled WGS sequence"/>
</dbReference>
<dbReference type="STRING" id="1423744.FC86_GL001119"/>